<feature type="transmembrane region" description="Helical" evidence="2">
    <location>
        <begin position="73"/>
        <end position="95"/>
    </location>
</feature>
<reference evidence="4 5" key="1">
    <citation type="submission" date="2014-04" db="EMBL/GenBank/DDBJ databases">
        <authorList>
            <consortium name="DOE Joint Genome Institute"/>
            <person name="Kuo A."/>
            <person name="Ruytinx J."/>
            <person name="Rineau F."/>
            <person name="Colpaert J."/>
            <person name="Kohler A."/>
            <person name="Nagy L.G."/>
            <person name="Floudas D."/>
            <person name="Copeland A."/>
            <person name="Barry K.W."/>
            <person name="Cichocki N."/>
            <person name="Veneault-Fourrey C."/>
            <person name="LaButti K."/>
            <person name="Lindquist E.A."/>
            <person name="Lipzen A."/>
            <person name="Lundell T."/>
            <person name="Morin E."/>
            <person name="Murat C."/>
            <person name="Sun H."/>
            <person name="Tunlid A."/>
            <person name="Henrissat B."/>
            <person name="Grigoriev I.V."/>
            <person name="Hibbett D.S."/>
            <person name="Martin F."/>
            <person name="Nordberg H.P."/>
            <person name="Cantor M.N."/>
            <person name="Hua S.X."/>
        </authorList>
    </citation>
    <scope>NUCLEOTIDE SEQUENCE [LARGE SCALE GENOMIC DNA]</scope>
    <source>
        <strain evidence="4 5">UH-Slu-Lm8-n1</strain>
    </source>
</reference>
<feature type="chain" id="PRO_5002207915" evidence="3">
    <location>
        <begin position="23"/>
        <end position="528"/>
    </location>
</feature>
<dbReference type="HOGENOM" id="CLU_622645_0_0_1"/>
<evidence type="ECO:0000256" key="1">
    <source>
        <dbReference type="SAM" id="MobiDB-lite"/>
    </source>
</evidence>
<evidence type="ECO:0000313" key="4">
    <source>
        <dbReference type="EMBL" id="KIK46039.1"/>
    </source>
</evidence>
<name>A0A0D0B8C5_9AGAM</name>
<reference evidence="5" key="2">
    <citation type="submission" date="2015-01" db="EMBL/GenBank/DDBJ databases">
        <title>Evolutionary Origins and Diversification of the Mycorrhizal Mutualists.</title>
        <authorList>
            <consortium name="DOE Joint Genome Institute"/>
            <consortium name="Mycorrhizal Genomics Consortium"/>
            <person name="Kohler A."/>
            <person name="Kuo A."/>
            <person name="Nagy L.G."/>
            <person name="Floudas D."/>
            <person name="Copeland A."/>
            <person name="Barry K.W."/>
            <person name="Cichocki N."/>
            <person name="Veneault-Fourrey C."/>
            <person name="LaButti K."/>
            <person name="Lindquist E.A."/>
            <person name="Lipzen A."/>
            <person name="Lundell T."/>
            <person name="Morin E."/>
            <person name="Murat C."/>
            <person name="Riley R."/>
            <person name="Ohm R."/>
            <person name="Sun H."/>
            <person name="Tunlid A."/>
            <person name="Henrissat B."/>
            <person name="Grigoriev I.V."/>
            <person name="Hibbett D.S."/>
            <person name="Martin F."/>
        </authorList>
    </citation>
    <scope>NUCLEOTIDE SEQUENCE [LARGE SCALE GENOMIC DNA]</scope>
    <source>
        <strain evidence="5">UH-Slu-Lm8-n1</strain>
    </source>
</reference>
<proteinExistence type="predicted"/>
<gene>
    <name evidence="4" type="ORF">CY34DRAFT_9976</name>
</gene>
<keyword evidence="2" id="KW-1133">Transmembrane helix</keyword>
<keyword evidence="2" id="KW-0812">Transmembrane</keyword>
<feature type="region of interest" description="Disordered" evidence="1">
    <location>
        <begin position="34"/>
        <end position="54"/>
    </location>
</feature>
<evidence type="ECO:0000256" key="2">
    <source>
        <dbReference type="SAM" id="Phobius"/>
    </source>
</evidence>
<keyword evidence="5" id="KW-1185">Reference proteome</keyword>
<dbReference type="AlphaFoldDB" id="A0A0D0B8C5"/>
<protein>
    <submittedName>
        <fullName evidence="4">Uncharacterized protein</fullName>
    </submittedName>
</protein>
<feature type="transmembrane region" description="Helical" evidence="2">
    <location>
        <begin position="116"/>
        <end position="138"/>
    </location>
</feature>
<feature type="transmembrane region" description="Helical" evidence="2">
    <location>
        <begin position="144"/>
        <end position="163"/>
    </location>
</feature>
<evidence type="ECO:0000313" key="5">
    <source>
        <dbReference type="Proteomes" id="UP000054485"/>
    </source>
</evidence>
<dbReference type="InParanoid" id="A0A0D0B8C5"/>
<dbReference type="OrthoDB" id="2434664at2759"/>
<sequence>MTINLRLALNVIINVAIAHAAALPPPYAQLAASPTSTSPSTNVPSSSSSSSSNTNAGDAFLMSKLTATERTQIFWIATGLAVAVSLVQGAITTLVEICESEGLWTIRFSLGRREHLWWTGIALALIASLGCMVLSFLAGNNSDSLGIILLASASSLAVFRYAWPAWRNRHYCSNRWAAWTGPSRTGIDKALVPLIEGDDPWPILNKEVPAMKQHPVDIRIHIRLFGSRLILDDPTDILKAKKRILDSRAPEQQPLDEEKSSKIVERGPDDRSGLYEPIREKQSSSLLWGAYIGVSPRVSRAILAVPARLLKSSPLTESGHDGQSVCLAHGILGRNKGLAPKTFILGMDIKTLEEKSVQWPRPSKVLRSYFKDEMVAAYGTLLNNYVDAATELALLLADSGHALIAGWLAARMEHQDLALNNQVARLGASDDDLQLLYQLSYAAMLVSLSAHRKGRKHRPEMKVFIAYWTKYRSGDPLPAWVASEEVEERLREEESDLGGIDLNALIAAVLFKIETSSTAENTATPVTK</sequence>
<dbReference type="EMBL" id="KN835164">
    <property type="protein sequence ID" value="KIK46039.1"/>
    <property type="molecule type" value="Genomic_DNA"/>
</dbReference>
<accession>A0A0D0B8C5</accession>
<organism evidence="4 5">
    <name type="scientific">Suillus luteus UH-Slu-Lm8-n1</name>
    <dbReference type="NCBI Taxonomy" id="930992"/>
    <lineage>
        <taxon>Eukaryota</taxon>
        <taxon>Fungi</taxon>
        <taxon>Dikarya</taxon>
        <taxon>Basidiomycota</taxon>
        <taxon>Agaricomycotina</taxon>
        <taxon>Agaricomycetes</taxon>
        <taxon>Agaricomycetidae</taxon>
        <taxon>Boletales</taxon>
        <taxon>Suillineae</taxon>
        <taxon>Suillaceae</taxon>
        <taxon>Suillus</taxon>
    </lineage>
</organism>
<dbReference type="Proteomes" id="UP000054485">
    <property type="component" value="Unassembled WGS sequence"/>
</dbReference>
<feature type="region of interest" description="Disordered" evidence="1">
    <location>
        <begin position="248"/>
        <end position="275"/>
    </location>
</feature>
<feature type="signal peptide" evidence="3">
    <location>
        <begin position="1"/>
        <end position="22"/>
    </location>
</feature>
<keyword evidence="2" id="KW-0472">Membrane</keyword>
<evidence type="ECO:0000256" key="3">
    <source>
        <dbReference type="SAM" id="SignalP"/>
    </source>
</evidence>
<keyword evidence="3" id="KW-0732">Signal</keyword>
<feature type="compositionally biased region" description="Basic and acidic residues" evidence="1">
    <location>
        <begin position="256"/>
        <end position="275"/>
    </location>
</feature>